<evidence type="ECO:0000256" key="1">
    <source>
        <dbReference type="SAM" id="MobiDB-lite"/>
    </source>
</evidence>
<keyword evidence="3" id="KW-1185">Reference proteome</keyword>
<sequence>MTKLFHGLTKNLIKLKERIFGINTSRQFVKCSLKFGGRKVYHKIMMGDQDTPTTPKSFLLISQDMHISSKKNLENKSPWSDHYRKFGRIKETYWKPLEKPTDLKPGKQSRGFSTTYGVSRL</sequence>
<dbReference type="Proteomes" id="UP000829196">
    <property type="component" value="Unassembled WGS sequence"/>
</dbReference>
<comment type="caution">
    <text evidence="2">The sequence shown here is derived from an EMBL/GenBank/DDBJ whole genome shotgun (WGS) entry which is preliminary data.</text>
</comment>
<name>A0A8T3AAF9_DENNO</name>
<accession>A0A8T3AAF9</accession>
<gene>
    <name evidence="2" type="ORF">KFK09_027339</name>
</gene>
<evidence type="ECO:0000313" key="3">
    <source>
        <dbReference type="Proteomes" id="UP000829196"/>
    </source>
</evidence>
<dbReference type="EMBL" id="JAGYWB010000018">
    <property type="protein sequence ID" value="KAI0493063.1"/>
    <property type="molecule type" value="Genomic_DNA"/>
</dbReference>
<reference evidence="2" key="1">
    <citation type="journal article" date="2022" name="Front. Genet.">
        <title>Chromosome-Scale Assembly of the Dendrobium nobile Genome Provides Insights Into the Molecular Mechanism of the Biosynthesis of the Medicinal Active Ingredient of Dendrobium.</title>
        <authorList>
            <person name="Xu Q."/>
            <person name="Niu S.-C."/>
            <person name="Li K.-L."/>
            <person name="Zheng P.-J."/>
            <person name="Zhang X.-J."/>
            <person name="Jia Y."/>
            <person name="Liu Y."/>
            <person name="Niu Y.-X."/>
            <person name="Yu L.-H."/>
            <person name="Chen D.-F."/>
            <person name="Zhang G.-Q."/>
        </authorList>
    </citation>
    <scope>NUCLEOTIDE SEQUENCE</scope>
    <source>
        <tissue evidence="2">Leaf</tissue>
    </source>
</reference>
<feature type="compositionally biased region" description="Polar residues" evidence="1">
    <location>
        <begin position="110"/>
        <end position="121"/>
    </location>
</feature>
<evidence type="ECO:0000313" key="2">
    <source>
        <dbReference type="EMBL" id="KAI0493063.1"/>
    </source>
</evidence>
<feature type="region of interest" description="Disordered" evidence="1">
    <location>
        <begin position="100"/>
        <end position="121"/>
    </location>
</feature>
<protein>
    <submittedName>
        <fullName evidence="2">Uncharacterized protein</fullName>
    </submittedName>
</protein>
<organism evidence="2 3">
    <name type="scientific">Dendrobium nobile</name>
    <name type="common">Orchid</name>
    <dbReference type="NCBI Taxonomy" id="94219"/>
    <lineage>
        <taxon>Eukaryota</taxon>
        <taxon>Viridiplantae</taxon>
        <taxon>Streptophyta</taxon>
        <taxon>Embryophyta</taxon>
        <taxon>Tracheophyta</taxon>
        <taxon>Spermatophyta</taxon>
        <taxon>Magnoliopsida</taxon>
        <taxon>Liliopsida</taxon>
        <taxon>Asparagales</taxon>
        <taxon>Orchidaceae</taxon>
        <taxon>Epidendroideae</taxon>
        <taxon>Malaxideae</taxon>
        <taxon>Dendrobiinae</taxon>
        <taxon>Dendrobium</taxon>
    </lineage>
</organism>
<proteinExistence type="predicted"/>
<dbReference type="AlphaFoldDB" id="A0A8T3AAF9"/>